<dbReference type="Gene3D" id="3.40.50.720">
    <property type="entry name" value="NAD(P)-binding Rossmann-like Domain"/>
    <property type="match status" value="1"/>
</dbReference>
<comment type="caution">
    <text evidence="3">The sequence shown here is derived from an EMBL/GenBank/DDBJ whole genome shotgun (WGS) entry which is preliminary data.</text>
</comment>
<dbReference type="OrthoDB" id="179913at2"/>
<dbReference type="InterPro" id="IPR036291">
    <property type="entry name" value="NAD(P)-bd_dom_sf"/>
</dbReference>
<dbReference type="Proteomes" id="UP000380867">
    <property type="component" value="Unassembled WGS sequence"/>
</dbReference>
<dbReference type="RefSeq" id="WP_149689167.1">
    <property type="nucleotide sequence ID" value="NZ_SDPQ02000002.1"/>
</dbReference>
<dbReference type="SUPFAM" id="SSF51735">
    <property type="entry name" value="NAD(P)-binding Rossmann-fold domains"/>
    <property type="match status" value="1"/>
</dbReference>
<protein>
    <submittedName>
        <fullName evidence="3">Gfo/Idh/MocA family oxidoreductase</fullName>
    </submittedName>
</protein>
<reference evidence="3" key="1">
    <citation type="submission" date="2019-09" db="EMBL/GenBank/DDBJ databases">
        <authorList>
            <person name="Li J."/>
        </authorList>
    </citation>
    <scope>NUCLEOTIDE SEQUENCE [LARGE SCALE GENOMIC DNA]</scope>
    <source>
        <strain evidence="3">JCM 14732</strain>
    </source>
</reference>
<dbReference type="GO" id="GO:0000166">
    <property type="term" value="F:nucleotide binding"/>
    <property type="evidence" value="ECO:0007669"/>
    <property type="project" value="InterPro"/>
</dbReference>
<feature type="domain" description="GFO/IDH/MocA-like oxidoreductase" evidence="2">
    <location>
        <begin position="134"/>
        <end position="241"/>
    </location>
</feature>
<feature type="domain" description="Gfo/Idh/MocA-like oxidoreductase N-terminal" evidence="1">
    <location>
        <begin position="7"/>
        <end position="124"/>
    </location>
</feature>
<dbReference type="SUPFAM" id="SSF55347">
    <property type="entry name" value="Glyceraldehyde-3-phosphate dehydrogenase-like, C-terminal domain"/>
    <property type="match status" value="1"/>
</dbReference>
<dbReference type="InterPro" id="IPR051450">
    <property type="entry name" value="Gfo/Idh/MocA_Oxidoreductases"/>
</dbReference>
<accession>A0A5M4FEM1</accession>
<dbReference type="Gene3D" id="3.30.360.10">
    <property type="entry name" value="Dihydrodipicolinate Reductase, domain 2"/>
    <property type="match status" value="1"/>
</dbReference>
<gene>
    <name evidence="3" type="ORF">ESP70_010235</name>
</gene>
<proteinExistence type="predicted"/>
<dbReference type="Pfam" id="PF22725">
    <property type="entry name" value="GFO_IDH_MocA_C3"/>
    <property type="match status" value="1"/>
</dbReference>
<keyword evidence="4" id="KW-1185">Reference proteome</keyword>
<name>A0A5M4FEM1_9ACTN</name>
<evidence type="ECO:0000313" key="3">
    <source>
        <dbReference type="EMBL" id="KAA1397722.1"/>
    </source>
</evidence>
<dbReference type="Pfam" id="PF01408">
    <property type="entry name" value="GFO_IDH_MocA"/>
    <property type="match status" value="1"/>
</dbReference>
<organism evidence="3 4">
    <name type="scientific">Aeromicrobium ginsengisoli</name>
    <dbReference type="NCBI Taxonomy" id="363867"/>
    <lineage>
        <taxon>Bacteria</taxon>
        <taxon>Bacillati</taxon>
        <taxon>Actinomycetota</taxon>
        <taxon>Actinomycetes</taxon>
        <taxon>Propionibacteriales</taxon>
        <taxon>Nocardioidaceae</taxon>
        <taxon>Aeromicrobium</taxon>
    </lineage>
</organism>
<dbReference type="InterPro" id="IPR055170">
    <property type="entry name" value="GFO_IDH_MocA-like_dom"/>
</dbReference>
<evidence type="ECO:0000259" key="2">
    <source>
        <dbReference type="Pfam" id="PF22725"/>
    </source>
</evidence>
<evidence type="ECO:0000313" key="4">
    <source>
        <dbReference type="Proteomes" id="UP000380867"/>
    </source>
</evidence>
<dbReference type="EMBL" id="SDPQ02000002">
    <property type="protein sequence ID" value="KAA1397722.1"/>
    <property type="molecule type" value="Genomic_DNA"/>
</dbReference>
<dbReference type="PANTHER" id="PTHR43377:SF6">
    <property type="entry name" value="GFO_IDH_MOCA-LIKE OXIDOREDUCTASE N-TERMINAL DOMAIN-CONTAINING PROTEIN"/>
    <property type="match status" value="1"/>
</dbReference>
<dbReference type="InterPro" id="IPR000683">
    <property type="entry name" value="Gfo/Idh/MocA-like_OxRdtase_N"/>
</dbReference>
<evidence type="ECO:0000259" key="1">
    <source>
        <dbReference type="Pfam" id="PF01408"/>
    </source>
</evidence>
<sequence length="369" mass="40077">MKAEQGLRVGVVGCGYWGSKHVRTLLSLEAVSRVCVIDPSAERRSAVTRVYPRVDEYSTLSDALGQLDAVVIAVPPTLHAPLALEAIAHGVHVLVEKPLAPTVTECEAMVTAAEKQGVTLMVGHTFEYHSAVWELRSMVQRGDLGDLYYLDTARLNLGLYQRDVNVVFDLAPHDISILNYVLGSSPSMVECWGARNAHPRLEDVAQLRLYYDDPGVFANVHVSWLNPKKIRQVTMVGSNKMVVFDDLKAEQRVKVHDKGVTAMSDGADLTAVPMSYRHGDIVSPYLEMNEPLRVEDEHFMDCVQTGLRPLTDGESGLEVVRVLEAAQRAMSEGVAVRLPQCAGARTPVPSLAGSASDLLSGASHGEAAG</sequence>
<dbReference type="AlphaFoldDB" id="A0A5M4FEM1"/>
<dbReference type="PANTHER" id="PTHR43377">
    <property type="entry name" value="BILIVERDIN REDUCTASE A"/>
    <property type="match status" value="1"/>
</dbReference>